<feature type="region of interest" description="Disordered" evidence="1">
    <location>
        <begin position="65"/>
        <end position="145"/>
    </location>
</feature>
<gene>
    <name evidence="2" type="ORF">JCGZ_26666</name>
</gene>
<evidence type="ECO:0000313" key="3">
    <source>
        <dbReference type="Proteomes" id="UP000027138"/>
    </source>
</evidence>
<proteinExistence type="predicted"/>
<protein>
    <submittedName>
        <fullName evidence="2">Uncharacterized protein</fullName>
    </submittedName>
</protein>
<organism evidence="2 3">
    <name type="scientific">Jatropha curcas</name>
    <name type="common">Barbados nut</name>
    <dbReference type="NCBI Taxonomy" id="180498"/>
    <lineage>
        <taxon>Eukaryota</taxon>
        <taxon>Viridiplantae</taxon>
        <taxon>Streptophyta</taxon>
        <taxon>Embryophyta</taxon>
        <taxon>Tracheophyta</taxon>
        <taxon>Spermatophyta</taxon>
        <taxon>Magnoliopsida</taxon>
        <taxon>eudicotyledons</taxon>
        <taxon>Gunneridae</taxon>
        <taxon>Pentapetalae</taxon>
        <taxon>rosids</taxon>
        <taxon>fabids</taxon>
        <taxon>Malpighiales</taxon>
        <taxon>Euphorbiaceae</taxon>
        <taxon>Crotonoideae</taxon>
        <taxon>Jatropheae</taxon>
        <taxon>Jatropha</taxon>
    </lineage>
</organism>
<dbReference type="Proteomes" id="UP000027138">
    <property type="component" value="Unassembled WGS sequence"/>
</dbReference>
<keyword evidence="3" id="KW-1185">Reference proteome</keyword>
<dbReference type="OrthoDB" id="1425988at2759"/>
<evidence type="ECO:0000313" key="2">
    <source>
        <dbReference type="EMBL" id="KDP43133.1"/>
    </source>
</evidence>
<accession>A0A067L7C2</accession>
<feature type="compositionally biased region" description="Low complexity" evidence="1">
    <location>
        <begin position="112"/>
        <end position="126"/>
    </location>
</feature>
<sequence length="145" mass="16230">MRIIKLQLHKEGYKWDAVSQEARDFYWEEFQPSARPQPEHTAEEFTELRARVDDQQKQIAKLRVHAMRLSDEPGAGTSSSDPAPATDRNVWTSQQQPLSSPDPDAADDTLVTPPGTTAHPAGTPPGDSTLDRADEQSRRFDFGPF</sequence>
<dbReference type="AlphaFoldDB" id="A0A067L7C2"/>
<feature type="compositionally biased region" description="Polar residues" evidence="1">
    <location>
        <begin position="89"/>
        <end position="98"/>
    </location>
</feature>
<reference evidence="2 3" key="1">
    <citation type="journal article" date="2014" name="PLoS ONE">
        <title>Global Analysis of Gene Expression Profiles in Physic Nut (Jatropha curcas L.) Seedlings Exposed to Salt Stress.</title>
        <authorList>
            <person name="Zhang L."/>
            <person name="Zhang C."/>
            <person name="Wu P."/>
            <person name="Chen Y."/>
            <person name="Li M."/>
            <person name="Jiang H."/>
            <person name="Wu G."/>
        </authorList>
    </citation>
    <scope>NUCLEOTIDE SEQUENCE [LARGE SCALE GENOMIC DNA]</scope>
    <source>
        <strain evidence="3">cv. GZQX0401</strain>
        <tissue evidence="2">Young leaves</tissue>
    </source>
</reference>
<name>A0A067L7C2_JATCU</name>
<evidence type="ECO:0000256" key="1">
    <source>
        <dbReference type="SAM" id="MobiDB-lite"/>
    </source>
</evidence>
<feature type="compositionally biased region" description="Basic and acidic residues" evidence="1">
    <location>
        <begin position="129"/>
        <end position="145"/>
    </location>
</feature>
<dbReference type="EMBL" id="KK914280">
    <property type="protein sequence ID" value="KDP43133.1"/>
    <property type="molecule type" value="Genomic_DNA"/>
</dbReference>